<evidence type="ECO:0000256" key="1">
    <source>
        <dbReference type="SAM" id="MobiDB-lite"/>
    </source>
</evidence>
<accession>A0A2Z2Q6B8</accession>
<proteinExistence type="predicted"/>
<evidence type="ECO:0000313" key="2">
    <source>
        <dbReference type="EMBL" id="ASK49009.1"/>
    </source>
</evidence>
<protein>
    <submittedName>
        <fullName evidence="2">Uncharacterized protein</fullName>
    </submittedName>
</protein>
<reference evidence="2" key="1">
    <citation type="submission" date="2016-10" db="EMBL/GenBank/DDBJ databases">
        <title>Agrobacterium Ti plasmids: Classification based on T-DNA and Vir regions organization.</title>
        <authorList>
            <person name="Nabi N."/>
            <person name="Vial L."/>
            <person name="Ben Hafsa A."/>
            <person name="Chapulliot D."/>
            <person name="Berard A."/>
            <person name="Chauveau A."/>
            <person name="Le Paslier M.-C."/>
            <person name="Harzallah Skhiri F."/>
            <person name="Brunel D."/>
            <person name="Nesme X."/>
            <person name="Chaouachi M."/>
        </authorList>
    </citation>
    <scope>NUCLEOTIDE SEQUENCE</scope>
    <source>
        <strain evidence="2">Tun183</strain>
        <plasmid evidence="2">pTi_Tun183</plasmid>
    </source>
</reference>
<feature type="region of interest" description="Disordered" evidence="1">
    <location>
        <begin position="63"/>
        <end position="93"/>
    </location>
</feature>
<geneLocation type="plasmid" evidence="2">
    <name>pTi_Tun183</name>
</geneLocation>
<name>A0A2Z2Q6B8_AGRTU</name>
<organism evidence="2">
    <name type="scientific">Agrobacterium tumefaciens</name>
    <dbReference type="NCBI Taxonomy" id="358"/>
    <lineage>
        <taxon>Bacteria</taxon>
        <taxon>Pseudomonadati</taxon>
        <taxon>Pseudomonadota</taxon>
        <taxon>Alphaproteobacteria</taxon>
        <taxon>Hyphomicrobiales</taxon>
        <taxon>Rhizobiaceae</taxon>
        <taxon>Rhizobium/Agrobacterium group</taxon>
        <taxon>Agrobacterium</taxon>
        <taxon>Agrobacterium tumefaciens complex</taxon>
    </lineage>
</organism>
<dbReference type="EMBL" id="KY000071">
    <property type="protein sequence ID" value="ASK49009.1"/>
    <property type="molecule type" value="Genomic_DNA"/>
</dbReference>
<dbReference type="AlphaFoldDB" id="A0A2Z2Q6B8"/>
<keyword evidence="2" id="KW-0614">Plasmid</keyword>
<sequence>MIEQQFSDPCWHEKFGRRQMVEQADDDLSEEQEREVNLLANYRPIGIRAVLSACLAQQIASKTAIEPNKDNDPQCANRGTGKRGLGLATGKRE</sequence>